<proteinExistence type="predicted"/>
<evidence type="ECO:0000313" key="1">
    <source>
        <dbReference type="EMBL" id="KKL76933.1"/>
    </source>
</evidence>
<reference evidence="1" key="1">
    <citation type="journal article" date="2015" name="Nature">
        <title>Complex archaea that bridge the gap between prokaryotes and eukaryotes.</title>
        <authorList>
            <person name="Spang A."/>
            <person name="Saw J.H."/>
            <person name="Jorgensen S.L."/>
            <person name="Zaremba-Niedzwiedzka K."/>
            <person name="Martijn J."/>
            <person name="Lind A.E."/>
            <person name="van Eijk R."/>
            <person name="Schleper C."/>
            <person name="Guy L."/>
            <person name="Ettema T.J."/>
        </authorList>
    </citation>
    <scope>NUCLEOTIDE SEQUENCE</scope>
</reference>
<dbReference type="InterPro" id="IPR035198">
    <property type="entry name" value="SU10_MCP"/>
</dbReference>
<accession>A0A0F9ES34</accession>
<gene>
    <name evidence="1" type="ORF">LCGC14_2039960</name>
</gene>
<feature type="non-terminal residue" evidence="1">
    <location>
        <position position="1"/>
    </location>
</feature>
<protein>
    <submittedName>
        <fullName evidence="1">Uncharacterized protein</fullName>
    </submittedName>
</protein>
<sequence length="88" mass="9431">FGVCRIVTTRWMPQDAALLLDSSRVSVLPLAGRSFHFKPLASSGDYECGELIGEYTVELKNEAASGLIRGLSTSASPARVWLAYLAAA</sequence>
<organism evidence="1">
    <name type="scientific">marine sediment metagenome</name>
    <dbReference type="NCBI Taxonomy" id="412755"/>
    <lineage>
        <taxon>unclassified sequences</taxon>
        <taxon>metagenomes</taxon>
        <taxon>ecological metagenomes</taxon>
    </lineage>
</organism>
<dbReference type="Pfam" id="PF17236">
    <property type="entry name" value="SU10_MCP"/>
    <property type="match status" value="1"/>
</dbReference>
<comment type="caution">
    <text evidence="1">The sequence shown here is derived from an EMBL/GenBank/DDBJ whole genome shotgun (WGS) entry which is preliminary data.</text>
</comment>
<dbReference type="EMBL" id="LAZR01023899">
    <property type="protein sequence ID" value="KKL76933.1"/>
    <property type="molecule type" value="Genomic_DNA"/>
</dbReference>
<dbReference type="AlphaFoldDB" id="A0A0F9ES34"/>
<name>A0A0F9ES34_9ZZZZ</name>